<dbReference type="EMBL" id="KZ821251">
    <property type="protein sequence ID" value="PYH42568.1"/>
    <property type="molecule type" value="Genomic_DNA"/>
</dbReference>
<dbReference type="STRING" id="1450539.A0A318ZR45"/>
<gene>
    <name evidence="1" type="ORF">BP01DRAFT_134191</name>
</gene>
<dbReference type="AlphaFoldDB" id="A0A318ZR45"/>
<organism evidence="1 2">
    <name type="scientific">Aspergillus saccharolyticus JOP 1030-1</name>
    <dbReference type="NCBI Taxonomy" id="1450539"/>
    <lineage>
        <taxon>Eukaryota</taxon>
        <taxon>Fungi</taxon>
        <taxon>Dikarya</taxon>
        <taxon>Ascomycota</taxon>
        <taxon>Pezizomycotina</taxon>
        <taxon>Eurotiomycetes</taxon>
        <taxon>Eurotiomycetidae</taxon>
        <taxon>Eurotiales</taxon>
        <taxon>Aspergillaceae</taxon>
        <taxon>Aspergillus</taxon>
        <taxon>Aspergillus subgen. Circumdati</taxon>
    </lineage>
</organism>
<name>A0A318ZR45_9EURO</name>
<reference evidence="1 2" key="1">
    <citation type="submission" date="2016-12" db="EMBL/GenBank/DDBJ databases">
        <title>The genomes of Aspergillus section Nigri reveals drivers in fungal speciation.</title>
        <authorList>
            <consortium name="DOE Joint Genome Institute"/>
            <person name="Vesth T.C."/>
            <person name="Nybo J."/>
            <person name="Theobald S."/>
            <person name="Brandl J."/>
            <person name="Frisvad J.C."/>
            <person name="Nielsen K.F."/>
            <person name="Lyhne E.K."/>
            <person name="Kogle M.E."/>
            <person name="Kuo A."/>
            <person name="Riley R."/>
            <person name="Clum A."/>
            <person name="Nolan M."/>
            <person name="Lipzen A."/>
            <person name="Salamov A."/>
            <person name="Henrissat B."/>
            <person name="Wiebenga A."/>
            <person name="De Vries R.P."/>
            <person name="Grigoriev I.V."/>
            <person name="Mortensen U.H."/>
            <person name="Andersen M.R."/>
            <person name="Baker S.E."/>
        </authorList>
    </citation>
    <scope>NUCLEOTIDE SEQUENCE [LARGE SCALE GENOMIC DNA]</scope>
    <source>
        <strain evidence="1 2">JOP 1030-1</strain>
    </source>
</reference>
<evidence type="ECO:0000313" key="2">
    <source>
        <dbReference type="Proteomes" id="UP000248349"/>
    </source>
</evidence>
<keyword evidence="2" id="KW-1185">Reference proteome</keyword>
<evidence type="ECO:0008006" key="3">
    <source>
        <dbReference type="Google" id="ProtNLM"/>
    </source>
</evidence>
<dbReference type="GeneID" id="37071728"/>
<evidence type="ECO:0000313" key="1">
    <source>
        <dbReference type="EMBL" id="PYH42568.1"/>
    </source>
</evidence>
<dbReference type="OrthoDB" id="4510210at2759"/>
<protein>
    <recommendedName>
        <fullName evidence="3">Transcription factor domain-containing protein</fullName>
    </recommendedName>
</protein>
<proteinExistence type="predicted"/>
<dbReference type="RefSeq" id="XP_025428550.1">
    <property type="nucleotide sequence ID" value="XM_025570500.1"/>
</dbReference>
<dbReference type="Proteomes" id="UP000248349">
    <property type="component" value="Unassembled WGS sequence"/>
</dbReference>
<sequence>MSQGQANAIELSPQSAFSIFGVYWSLRCFVQEPRSADSCLVIDLPDKLLFTPIRGILQSIQLGRNMCDDGGYKELWPNYRFLALSGCWFRVREFVHALHAVEDPLSMLPSLAKLDLHTNACFSLFNSESAVGPCPDPMSLHRSLVSEILHHQCRAVPHLYIYISNLRKHAHHHEFLQLSALIAIRHIFSLTKVVNNLLVTFRTSQLSSIPPFVGFSTYLAASLQLGALVHLHSLPGCRARLLAALRSYALINLFTLNRLRFLWAPAQIMWQKLSRLLSRALISITHIEGVELHAMSIPTTDEITTIELQNFVSGQFSSILSIIDITEPFYIPFEAVDTQVTSRCFSRSNPCVPEAVSEPQDRPMHGRVVSEINDPYQDHLDQLWVNFC</sequence>
<accession>A0A318ZR45</accession>